<dbReference type="InterPro" id="IPR036390">
    <property type="entry name" value="WH_DNA-bd_sf"/>
</dbReference>
<evidence type="ECO:0000313" key="6">
    <source>
        <dbReference type="Proteomes" id="UP000029223"/>
    </source>
</evidence>
<comment type="caution">
    <text evidence="5">The sequence shown here is derived from an EMBL/GenBank/DDBJ whole genome shotgun (WGS) entry which is preliminary data.</text>
</comment>
<evidence type="ECO:0000256" key="2">
    <source>
        <dbReference type="ARBA" id="ARBA00023125"/>
    </source>
</evidence>
<keyword evidence="6" id="KW-1185">Reference proteome</keyword>
<gene>
    <name evidence="5" type="ORF">JCM19239_5483</name>
</gene>
<evidence type="ECO:0000256" key="3">
    <source>
        <dbReference type="ARBA" id="ARBA00023163"/>
    </source>
</evidence>
<evidence type="ECO:0000313" key="5">
    <source>
        <dbReference type="EMBL" id="GAL28223.1"/>
    </source>
</evidence>
<keyword evidence="1" id="KW-0805">Transcription regulation</keyword>
<keyword evidence="2" id="KW-0238">DNA-binding</keyword>
<dbReference type="SUPFAM" id="SSF46785">
    <property type="entry name" value="Winged helix' DNA-binding domain"/>
    <property type="match status" value="1"/>
</dbReference>
<dbReference type="Proteomes" id="UP000029223">
    <property type="component" value="Unassembled WGS sequence"/>
</dbReference>
<dbReference type="EMBL" id="BBMS01000039">
    <property type="protein sequence ID" value="GAL28223.1"/>
    <property type="molecule type" value="Genomic_DNA"/>
</dbReference>
<reference evidence="6" key="1">
    <citation type="submission" date="2014-09" db="EMBL/GenBank/DDBJ databases">
        <title>Vibrio variabilis JCM 19239. (C206) whole genome shotgun sequence.</title>
        <authorList>
            <person name="Sawabe T."/>
            <person name="Meirelles P."/>
            <person name="Nakanishi M."/>
            <person name="Sayaka M."/>
            <person name="Hattori M."/>
            <person name="Ohkuma M."/>
        </authorList>
    </citation>
    <scope>NUCLEOTIDE SEQUENCE [LARGE SCALE GENOMIC DNA]</scope>
    <source>
        <strain evidence="6">JCM 19239</strain>
    </source>
</reference>
<organism evidence="5 6">
    <name type="scientific">Vibrio variabilis</name>
    <dbReference type="NCBI Taxonomy" id="990271"/>
    <lineage>
        <taxon>Bacteria</taxon>
        <taxon>Pseudomonadati</taxon>
        <taxon>Pseudomonadota</taxon>
        <taxon>Gammaproteobacteria</taxon>
        <taxon>Vibrionales</taxon>
        <taxon>Vibrionaceae</taxon>
        <taxon>Vibrio</taxon>
    </lineage>
</organism>
<keyword evidence="3" id="KW-0804">Transcription</keyword>
<name>A0ABQ0JHI9_9VIBR</name>
<feature type="domain" description="HTH gntR-type" evidence="4">
    <location>
        <begin position="4"/>
        <end position="52"/>
    </location>
</feature>
<dbReference type="Pfam" id="PF00392">
    <property type="entry name" value="GntR"/>
    <property type="match status" value="1"/>
</dbReference>
<accession>A0ABQ0JHI9</accession>
<sequence>MKASQRAYESILKMIQSGEIKDSVVENDLTDILNTSRTPVREAIARLIVEGW</sequence>
<dbReference type="Gene3D" id="1.10.10.10">
    <property type="entry name" value="Winged helix-like DNA-binding domain superfamily/Winged helix DNA-binding domain"/>
    <property type="match status" value="1"/>
</dbReference>
<evidence type="ECO:0000259" key="4">
    <source>
        <dbReference type="Pfam" id="PF00392"/>
    </source>
</evidence>
<dbReference type="InterPro" id="IPR036388">
    <property type="entry name" value="WH-like_DNA-bd_sf"/>
</dbReference>
<dbReference type="InterPro" id="IPR000524">
    <property type="entry name" value="Tscrpt_reg_HTH_GntR"/>
</dbReference>
<proteinExistence type="predicted"/>
<protein>
    <recommendedName>
        <fullName evidence="4">HTH gntR-type domain-containing protein</fullName>
    </recommendedName>
</protein>
<evidence type="ECO:0000256" key="1">
    <source>
        <dbReference type="ARBA" id="ARBA00023015"/>
    </source>
</evidence>